<dbReference type="RefSeq" id="WP_187720947.1">
    <property type="nucleotide sequence ID" value="NZ_CP060789.1"/>
</dbReference>
<dbReference type="AlphaFoldDB" id="A0A7H0H5K2"/>
<dbReference type="GO" id="GO:0006281">
    <property type="term" value="P:DNA repair"/>
    <property type="evidence" value="ECO:0007669"/>
    <property type="project" value="InterPro"/>
</dbReference>
<dbReference type="EMBL" id="CP060789">
    <property type="protein sequence ID" value="QNP55818.1"/>
    <property type="molecule type" value="Genomic_DNA"/>
</dbReference>
<dbReference type="Pfam" id="PF04679">
    <property type="entry name" value="DNA_ligase_A_C"/>
    <property type="match status" value="1"/>
</dbReference>
<evidence type="ECO:0000313" key="6">
    <source>
        <dbReference type="EMBL" id="QNP55818.1"/>
    </source>
</evidence>
<dbReference type="EC" id="6.5.1.1" evidence="2"/>
<evidence type="ECO:0000256" key="1">
    <source>
        <dbReference type="ARBA" id="ARBA00007572"/>
    </source>
</evidence>
<dbReference type="GO" id="GO:0003910">
    <property type="term" value="F:DNA ligase (ATP) activity"/>
    <property type="evidence" value="ECO:0007669"/>
    <property type="project" value="UniProtKB-EC"/>
</dbReference>
<organism evidence="6 7">
    <name type="scientific">Tessaracoccus defluvii</name>
    <dbReference type="NCBI Taxonomy" id="1285901"/>
    <lineage>
        <taxon>Bacteria</taxon>
        <taxon>Bacillati</taxon>
        <taxon>Actinomycetota</taxon>
        <taxon>Actinomycetes</taxon>
        <taxon>Propionibacteriales</taxon>
        <taxon>Propionibacteriaceae</taxon>
        <taxon>Tessaracoccus</taxon>
    </lineage>
</organism>
<evidence type="ECO:0000313" key="7">
    <source>
        <dbReference type="Proteomes" id="UP000516117"/>
    </source>
</evidence>
<evidence type="ECO:0000256" key="4">
    <source>
        <dbReference type="ARBA" id="ARBA00034003"/>
    </source>
</evidence>
<dbReference type="Gene3D" id="3.30.470.30">
    <property type="entry name" value="DNA ligase/mRNA capping enzyme"/>
    <property type="match status" value="1"/>
</dbReference>
<comment type="similarity">
    <text evidence="1">Belongs to the ATP-dependent DNA ligase family.</text>
</comment>
<dbReference type="PROSITE" id="PS50160">
    <property type="entry name" value="DNA_LIGASE_A3"/>
    <property type="match status" value="1"/>
</dbReference>
<dbReference type="InterPro" id="IPR050191">
    <property type="entry name" value="ATP-dep_DNA_ligase"/>
</dbReference>
<feature type="domain" description="ATP-dependent DNA ligase family profile" evidence="5">
    <location>
        <begin position="113"/>
        <end position="192"/>
    </location>
</feature>
<keyword evidence="7" id="KW-1185">Reference proteome</keyword>
<dbReference type="GO" id="GO:0006310">
    <property type="term" value="P:DNA recombination"/>
    <property type="evidence" value="ECO:0007669"/>
    <property type="project" value="InterPro"/>
</dbReference>
<dbReference type="SUPFAM" id="SSF50249">
    <property type="entry name" value="Nucleic acid-binding proteins"/>
    <property type="match status" value="1"/>
</dbReference>
<name>A0A7H0H5K2_9ACTN</name>
<dbReference type="PANTHER" id="PTHR45674">
    <property type="entry name" value="DNA LIGASE 1/3 FAMILY MEMBER"/>
    <property type="match status" value="1"/>
</dbReference>
<dbReference type="SUPFAM" id="SSF56091">
    <property type="entry name" value="DNA ligase/mRNA capping enzyme, catalytic domain"/>
    <property type="match status" value="1"/>
</dbReference>
<dbReference type="Gene3D" id="3.30.1490.70">
    <property type="match status" value="1"/>
</dbReference>
<dbReference type="InterPro" id="IPR012310">
    <property type="entry name" value="DNA_ligase_ATP-dep_cent"/>
</dbReference>
<keyword evidence="3 6" id="KW-0436">Ligase</keyword>
<dbReference type="CDD" id="cd07906">
    <property type="entry name" value="Adenylation_DNA_ligase_LigD_LigC"/>
    <property type="match status" value="1"/>
</dbReference>
<gene>
    <name evidence="6" type="ORF">H9L22_17125</name>
</gene>
<dbReference type="Pfam" id="PF01068">
    <property type="entry name" value="DNA_ligase_A_M"/>
    <property type="match status" value="1"/>
</dbReference>
<dbReference type="InterPro" id="IPR012340">
    <property type="entry name" value="NA-bd_OB-fold"/>
</dbReference>
<evidence type="ECO:0000256" key="2">
    <source>
        <dbReference type="ARBA" id="ARBA00012727"/>
    </source>
</evidence>
<dbReference type="Gene3D" id="2.40.50.140">
    <property type="entry name" value="Nucleic acid-binding proteins"/>
    <property type="match status" value="1"/>
</dbReference>
<sequence length="334" mass="36413">MRPMLATPTPTPGQPPSGPEWLHEVKWDGVRALAETRDGTLILYNRSGREITPAYPEIVAGAAGLPDGLLFDGEIIVLDPATGVPTLQAIAPRMHVRDANRAARLAGERPATFMAFDLLRAGANDLTSRPLTERRQLLEQLDLIRLGWRLSETYDDAETVAAFTLDSGLEGVMSKRRGSLYLPGTRSVDWIKTPHRAELVAVIGGWVPESGDDRQLGSVWIGHATDEETFDADPVLYPLGRVGSGLSHGERNALLAVLRDTERADAPFAPLPEGPELRRTRWVEPLLCVQVRYLTVSAAGVLRQPVLRALRPDVRPVEAATAPSWTSTGVRLPA</sequence>
<dbReference type="GO" id="GO:0005524">
    <property type="term" value="F:ATP binding"/>
    <property type="evidence" value="ECO:0007669"/>
    <property type="project" value="InterPro"/>
</dbReference>
<reference evidence="6 7" key="1">
    <citation type="submission" date="2020-08" db="EMBL/GenBank/DDBJ databases">
        <title>Genome sequence of Tessaracoccus defluvii JCM 17540T.</title>
        <authorList>
            <person name="Hyun D.-W."/>
            <person name="Bae J.-W."/>
        </authorList>
    </citation>
    <scope>NUCLEOTIDE SEQUENCE [LARGE SCALE GENOMIC DNA]</scope>
    <source>
        <strain evidence="6 7">JCM 17540</strain>
    </source>
</reference>
<evidence type="ECO:0000259" key="5">
    <source>
        <dbReference type="PROSITE" id="PS50160"/>
    </source>
</evidence>
<accession>A0A7H0H5K2</accession>
<dbReference type="KEGG" id="tdf:H9L22_17125"/>
<dbReference type="CDD" id="cd07971">
    <property type="entry name" value="OBF_DNA_ligase_LigD"/>
    <property type="match status" value="1"/>
</dbReference>
<proteinExistence type="inferred from homology"/>
<protein>
    <recommendedName>
        <fullName evidence="2">DNA ligase (ATP)</fullName>
        <ecNumber evidence="2">6.5.1.1</ecNumber>
    </recommendedName>
</protein>
<dbReference type="InterPro" id="IPR012309">
    <property type="entry name" value="DNA_ligase_ATP-dep_C"/>
</dbReference>
<evidence type="ECO:0000256" key="3">
    <source>
        <dbReference type="ARBA" id="ARBA00022598"/>
    </source>
</evidence>
<comment type="catalytic activity">
    <reaction evidence="4">
        <text>ATP + (deoxyribonucleotide)n-3'-hydroxyl + 5'-phospho-(deoxyribonucleotide)m = (deoxyribonucleotide)n+m + AMP + diphosphate.</text>
        <dbReference type="EC" id="6.5.1.1"/>
    </reaction>
</comment>
<dbReference type="Proteomes" id="UP000516117">
    <property type="component" value="Chromosome"/>
</dbReference>
<dbReference type="PANTHER" id="PTHR45674:SF4">
    <property type="entry name" value="DNA LIGASE 1"/>
    <property type="match status" value="1"/>
</dbReference>